<reference evidence="2" key="1">
    <citation type="submission" date="2022-11" db="UniProtKB">
        <authorList>
            <consortium name="WormBaseParasite"/>
        </authorList>
    </citation>
    <scope>IDENTIFICATION</scope>
</reference>
<organism evidence="1 2">
    <name type="scientific">Panagrolaimus sp. JU765</name>
    <dbReference type="NCBI Taxonomy" id="591449"/>
    <lineage>
        <taxon>Eukaryota</taxon>
        <taxon>Metazoa</taxon>
        <taxon>Ecdysozoa</taxon>
        <taxon>Nematoda</taxon>
        <taxon>Chromadorea</taxon>
        <taxon>Rhabditida</taxon>
        <taxon>Tylenchina</taxon>
        <taxon>Panagrolaimomorpha</taxon>
        <taxon>Panagrolaimoidea</taxon>
        <taxon>Panagrolaimidae</taxon>
        <taxon>Panagrolaimus</taxon>
    </lineage>
</organism>
<name>A0AC34RKY3_9BILA</name>
<dbReference type="WBParaSite" id="JU765_v2.g7975.t1">
    <property type="protein sequence ID" value="JU765_v2.g7975.t1"/>
    <property type="gene ID" value="JU765_v2.g7975"/>
</dbReference>
<evidence type="ECO:0000313" key="2">
    <source>
        <dbReference type="WBParaSite" id="JU765_v2.g7975.t1"/>
    </source>
</evidence>
<sequence>MDELSEIRKRVKRVFELRFIDLKPDALTYLANYLKGRSLEDMKEFSGKLVDKLIEKKVDDRPIDLEILKTCLKKDADKKIVFEVVDVENWNSEASAGDIQKFSSFDALRARFANIKSRVEATNLVSIELLYSRTNVVVTVLGMFFQEKNGKYCIEDDTGCLKLKIGTVEFGDGVFFEGGIYEFRGLYNSGVLQLESVRIPRLKPEPRVSIDPNVWSKNDCIVVLSDVWLDTPAVLKMIYKILDGFTHMSPYAFIFCGDFLSPENQHCSLSLSKKGFEHLSNVFRQFKEAYTNTQFIFVPSLHDFPESEVLPRDEVPFKEIYFSDFSNVQFTSNPAKIQCRDQTVVVCRDDIVESICRNAIKIPSETNQLVPAFCQTILSQRHFSPLPIHISPKLLHQDQCFQLCPLPDVLILADRFQSFSFSNSDCTILNPGSFSRSDFEFFVYYTSSRVAEASSCT</sequence>
<accession>A0AC34RKY3</accession>
<dbReference type="Proteomes" id="UP000887576">
    <property type="component" value="Unplaced"/>
</dbReference>
<protein>
    <submittedName>
        <fullName evidence="2">DNA polymerase II subunit 2</fullName>
    </submittedName>
</protein>
<evidence type="ECO:0000313" key="1">
    <source>
        <dbReference type="Proteomes" id="UP000887576"/>
    </source>
</evidence>
<proteinExistence type="predicted"/>